<reference evidence="2" key="1">
    <citation type="submission" date="2022-07" db="EMBL/GenBank/DDBJ databases">
        <title>Parvularcula maris sp. nov., an algicidal bacterium isolated from seawater.</title>
        <authorList>
            <person name="Li F."/>
        </authorList>
    </citation>
    <scope>NUCLEOTIDE SEQUENCE</scope>
    <source>
        <strain evidence="2">BGMRC 0090</strain>
    </source>
</reference>
<dbReference type="PANTHER" id="PTHR43283">
    <property type="entry name" value="BETA-LACTAMASE-RELATED"/>
    <property type="match status" value="1"/>
</dbReference>
<dbReference type="Pfam" id="PF00144">
    <property type="entry name" value="Beta-lactamase"/>
    <property type="match status" value="1"/>
</dbReference>
<feature type="domain" description="Beta-lactamase-related" evidence="1">
    <location>
        <begin position="41"/>
        <end position="357"/>
    </location>
</feature>
<evidence type="ECO:0000313" key="2">
    <source>
        <dbReference type="EMBL" id="MCQ8183926.1"/>
    </source>
</evidence>
<protein>
    <submittedName>
        <fullName evidence="2">Beta-lactamase family protein</fullName>
    </submittedName>
</protein>
<dbReference type="AlphaFoldDB" id="A0A9X2L6M5"/>
<dbReference type="PROSITE" id="PS51257">
    <property type="entry name" value="PROKAR_LIPOPROTEIN"/>
    <property type="match status" value="1"/>
</dbReference>
<dbReference type="InterPro" id="IPR012338">
    <property type="entry name" value="Beta-lactam/transpept-like"/>
</dbReference>
<evidence type="ECO:0000259" key="1">
    <source>
        <dbReference type="Pfam" id="PF00144"/>
    </source>
</evidence>
<name>A0A9X2L6M5_9PROT</name>
<proteinExistence type="predicted"/>
<dbReference type="Proteomes" id="UP001142610">
    <property type="component" value="Unassembled WGS sequence"/>
</dbReference>
<keyword evidence="3" id="KW-1185">Reference proteome</keyword>
<evidence type="ECO:0000313" key="3">
    <source>
        <dbReference type="Proteomes" id="UP001142610"/>
    </source>
</evidence>
<gene>
    <name evidence="2" type="ORF">NOG11_00850</name>
</gene>
<dbReference type="InterPro" id="IPR001466">
    <property type="entry name" value="Beta-lactam-related"/>
</dbReference>
<dbReference type="Gene3D" id="3.40.710.10">
    <property type="entry name" value="DD-peptidase/beta-lactamase superfamily"/>
    <property type="match status" value="1"/>
</dbReference>
<comment type="caution">
    <text evidence="2">The sequence shown here is derived from an EMBL/GenBank/DDBJ whole genome shotgun (WGS) entry which is preliminary data.</text>
</comment>
<dbReference type="RefSeq" id="WP_256617730.1">
    <property type="nucleotide sequence ID" value="NZ_JANIBC010000001.1"/>
</dbReference>
<sequence>MRLQALSMIALLLGCTAGEDQDGAARGTERGGEPAFDGAVLDRLVPGLIEAQGVAGIGIAVVENGNLVWQGYYGEQAPGTPVTEKTAFNVASVAKVLTAETMLSLHEAGEIDLDEPISPYVSHPDLSQDERYELLTPRMLLAHRGGLLNWAYRYEDGKLAFDHDPGTKTSYSGAGIELVARYAEAKTGKPLARLAREEVLEPLGIEDISLGVVPDWAKGRMSVPMTAEGEWTTIAATNPGLAAGDANSAADDLVVTVPAFAKLIAALSEKSSALSTDWEVRTLVRGSLDSDPVYRCASFDWLRCPDSYGHSAGWHSFSWDDHAVLSHSGSDLGENAFVYVSPDTGRGAVIFVNGANGWPAMTRIIEAIGDEPLLADYYRGLVEERMGLPMPPLGETAR</sequence>
<organism evidence="2 3">
    <name type="scientific">Parvularcula maris</name>
    <dbReference type="NCBI Taxonomy" id="2965077"/>
    <lineage>
        <taxon>Bacteria</taxon>
        <taxon>Pseudomonadati</taxon>
        <taxon>Pseudomonadota</taxon>
        <taxon>Alphaproteobacteria</taxon>
        <taxon>Parvularculales</taxon>
        <taxon>Parvularculaceae</taxon>
        <taxon>Parvularcula</taxon>
    </lineage>
</organism>
<dbReference type="PANTHER" id="PTHR43283:SF18">
    <property type="match status" value="1"/>
</dbReference>
<dbReference type="EMBL" id="JANIBC010000001">
    <property type="protein sequence ID" value="MCQ8183926.1"/>
    <property type="molecule type" value="Genomic_DNA"/>
</dbReference>
<dbReference type="InterPro" id="IPR050789">
    <property type="entry name" value="Diverse_Enzym_Activities"/>
</dbReference>
<accession>A0A9X2L6M5</accession>
<dbReference type="SUPFAM" id="SSF56601">
    <property type="entry name" value="beta-lactamase/transpeptidase-like"/>
    <property type="match status" value="1"/>
</dbReference>